<reference evidence="1 2" key="1">
    <citation type="submission" date="2015-12" db="EMBL/GenBank/DDBJ databases">
        <title>Draft genome sequence of Moniliophthora roreri, the causal agent of frosty pod rot of cacao.</title>
        <authorList>
            <person name="Aime M.C."/>
            <person name="Diaz-Valderrama J.R."/>
            <person name="Kijpornyongpan T."/>
            <person name="Phillips-Mora W."/>
        </authorList>
    </citation>
    <scope>NUCLEOTIDE SEQUENCE [LARGE SCALE GENOMIC DNA]</scope>
    <source>
        <strain evidence="1 2">MCA 2952</strain>
    </source>
</reference>
<accession>A0A0W0FNK3</accession>
<name>A0A0W0FNK3_MONRR</name>
<dbReference type="SUPFAM" id="SSF52047">
    <property type="entry name" value="RNI-like"/>
    <property type="match status" value="1"/>
</dbReference>
<evidence type="ECO:0000313" key="1">
    <source>
        <dbReference type="EMBL" id="KTB37882.1"/>
    </source>
</evidence>
<comment type="caution">
    <text evidence="1">The sequence shown here is derived from an EMBL/GenBank/DDBJ whole genome shotgun (WGS) entry which is preliminary data.</text>
</comment>
<proteinExistence type="predicted"/>
<organism evidence="1 2">
    <name type="scientific">Moniliophthora roreri</name>
    <name type="common">Frosty pod rot fungus</name>
    <name type="synonym">Monilia roreri</name>
    <dbReference type="NCBI Taxonomy" id="221103"/>
    <lineage>
        <taxon>Eukaryota</taxon>
        <taxon>Fungi</taxon>
        <taxon>Dikarya</taxon>
        <taxon>Basidiomycota</taxon>
        <taxon>Agaricomycotina</taxon>
        <taxon>Agaricomycetes</taxon>
        <taxon>Agaricomycetidae</taxon>
        <taxon>Agaricales</taxon>
        <taxon>Marasmiineae</taxon>
        <taxon>Marasmiaceae</taxon>
        <taxon>Moniliophthora</taxon>
    </lineage>
</organism>
<sequence>MTHRHSKVQILMKVMEIHYTKEAKAPKSKVTPKPSPHVGMAMVSEPIEVGCQPNPTISIIERHVKDKPANHVYSDHETPILKPLLQQVEDELNSCEREGEEKSTLWALREQSHGMIKPSIRRLPTELLFLIFNMCKTRQFFKSTLLDDDGEYDTILPSCTTVLLISHVCSRWRAITFSSPTLWSNIQICFTRSHNQDDARRIHEFTEFCLGKSQLQPLYIHFDTPDFFSEDDDDEEEQRVPFPSGLHHQALAKVLKHSHRWKDVTLNIQDGDIIDFPGSLPLVESLRIRWAEREDVGEYSHDEVDCRWICAPRLRRLELAGDEEHVVLRFHTRNLVRLSTSERRIDYVLNILKDCPALVDFCMSECLYLPAPAPAPEHVTYHLRSLEMQYSTSTRTIFPFISLPSLTTFKICGFGSETDGDHSALLQFLQRSRPPLLRLQINSISLTSEELASVLSLFPSISRLELRDCASSESDRRLVTNTLFLRLTRTCTGSANTLAPEAGDGGDTLPLLPNLDHLTLDIIHGPVDGKLLVDMVQSRAVGGDGMKQLQFFSLKCLRQCVDNRSCKRLSKLGDGGLVGEVFCCGYEESGSGSDSDWGSERLLEDD</sequence>
<evidence type="ECO:0000313" key="2">
    <source>
        <dbReference type="Proteomes" id="UP000054988"/>
    </source>
</evidence>
<dbReference type="Gene3D" id="1.20.1280.50">
    <property type="match status" value="1"/>
</dbReference>
<dbReference type="AlphaFoldDB" id="A0A0W0FNK3"/>
<dbReference type="Gene3D" id="3.80.10.10">
    <property type="entry name" value="Ribonuclease Inhibitor"/>
    <property type="match status" value="1"/>
</dbReference>
<dbReference type="eggNOG" id="ENOG502R0R0">
    <property type="taxonomic scope" value="Eukaryota"/>
</dbReference>
<protein>
    <submittedName>
        <fullName evidence="1">Uncharacterized protein</fullName>
    </submittedName>
</protein>
<dbReference type="EMBL" id="LATX01001806">
    <property type="protein sequence ID" value="KTB37882.1"/>
    <property type="molecule type" value="Genomic_DNA"/>
</dbReference>
<dbReference type="InterPro" id="IPR032675">
    <property type="entry name" value="LRR_dom_sf"/>
</dbReference>
<gene>
    <name evidence="1" type="ORF">WG66_9559</name>
</gene>
<dbReference type="Proteomes" id="UP000054988">
    <property type="component" value="Unassembled WGS sequence"/>
</dbReference>